<feature type="domain" description="ThuA-like" evidence="2">
    <location>
        <begin position="34"/>
        <end position="176"/>
    </location>
</feature>
<protein>
    <recommendedName>
        <fullName evidence="2">ThuA-like domain-containing protein</fullName>
    </recommendedName>
</protein>
<dbReference type="AlphaFoldDB" id="A0A817TNM9"/>
<dbReference type="PANTHER" id="PTHR40469">
    <property type="entry name" value="SECRETED GLYCOSYL HYDROLASE"/>
    <property type="match status" value="1"/>
</dbReference>
<dbReference type="PANTHER" id="PTHR40469:SF2">
    <property type="entry name" value="GALACTOSE-BINDING DOMAIN-LIKE SUPERFAMILY PROTEIN"/>
    <property type="match status" value="1"/>
</dbReference>
<evidence type="ECO:0000313" key="4">
    <source>
        <dbReference type="Proteomes" id="UP000663872"/>
    </source>
</evidence>
<dbReference type="InterPro" id="IPR029062">
    <property type="entry name" value="Class_I_gatase-like"/>
</dbReference>
<dbReference type="SUPFAM" id="SSF52317">
    <property type="entry name" value="Class I glutamine amidotransferase-like"/>
    <property type="match status" value="1"/>
</dbReference>
<gene>
    <name evidence="3" type="ORF">GRG538_LOCUS2223</name>
</gene>
<feature type="signal peptide" evidence="1">
    <location>
        <begin position="1"/>
        <end position="23"/>
    </location>
</feature>
<feature type="chain" id="PRO_5032414480" description="ThuA-like domain-containing protein" evidence="1">
    <location>
        <begin position="24"/>
        <end position="180"/>
    </location>
</feature>
<sequence>MKMITIIAEILLGLRATLHTSSAINTSEAVKQHKLLVFTTIGPYYHESIPFGIAAIEKLSRDNEFLVDATNDSSLFTNNNLKQYSAVVFLSTTGDVLNDQEKNAFVRFIRSDKGFVGIHSAADTEYGWSWYNKLLGGHFMSHPIQQNATLNVIDRRFIVTKHFPKQWRRFDEWRSFQATR</sequence>
<comment type="caution">
    <text evidence="3">The sequence shown here is derived from an EMBL/GenBank/DDBJ whole genome shotgun (WGS) entry which is preliminary data.</text>
</comment>
<evidence type="ECO:0000256" key="1">
    <source>
        <dbReference type="SAM" id="SignalP"/>
    </source>
</evidence>
<dbReference type="InterPro" id="IPR029010">
    <property type="entry name" value="ThuA-like"/>
</dbReference>
<dbReference type="Proteomes" id="UP000663872">
    <property type="component" value="Unassembled WGS sequence"/>
</dbReference>
<name>A0A817TNM9_9BILA</name>
<proteinExistence type="predicted"/>
<reference evidence="3" key="1">
    <citation type="submission" date="2021-02" db="EMBL/GenBank/DDBJ databases">
        <authorList>
            <person name="Nowell W R."/>
        </authorList>
    </citation>
    <scope>NUCLEOTIDE SEQUENCE</scope>
</reference>
<evidence type="ECO:0000313" key="3">
    <source>
        <dbReference type="EMBL" id="CAF3318765.1"/>
    </source>
</evidence>
<dbReference type="EMBL" id="CAJNYT010000053">
    <property type="protein sequence ID" value="CAF3318765.1"/>
    <property type="molecule type" value="Genomic_DNA"/>
</dbReference>
<dbReference type="Gene3D" id="3.40.50.880">
    <property type="match status" value="1"/>
</dbReference>
<evidence type="ECO:0000259" key="2">
    <source>
        <dbReference type="Pfam" id="PF06283"/>
    </source>
</evidence>
<organism evidence="3 4">
    <name type="scientific">Rotaria socialis</name>
    <dbReference type="NCBI Taxonomy" id="392032"/>
    <lineage>
        <taxon>Eukaryota</taxon>
        <taxon>Metazoa</taxon>
        <taxon>Spiralia</taxon>
        <taxon>Gnathifera</taxon>
        <taxon>Rotifera</taxon>
        <taxon>Eurotatoria</taxon>
        <taxon>Bdelloidea</taxon>
        <taxon>Philodinida</taxon>
        <taxon>Philodinidae</taxon>
        <taxon>Rotaria</taxon>
    </lineage>
</organism>
<accession>A0A817TNM9</accession>
<dbReference type="Pfam" id="PF06283">
    <property type="entry name" value="ThuA"/>
    <property type="match status" value="1"/>
</dbReference>
<keyword evidence="1" id="KW-0732">Signal</keyword>